<gene>
    <name evidence="1" type="ORF">GN277_20515</name>
</gene>
<dbReference type="AlphaFoldDB" id="A0A7X3MJP0"/>
<comment type="caution">
    <text evidence="1">The sequence shown here is derived from an EMBL/GenBank/DDBJ whole genome shotgun (WGS) entry which is preliminary data.</text>
</comment>
<keyword evidence="2" id="KW-1185">Reference proteome</keyword>
<sequence length="97" mass="11378">MKIIIYGLGEEGILVKRALKKNHQIVGFTDSYADINRWGGVRYIRNEKLKIINFDFIIIALKNRFASEKVKNELITKHLISESKIIDFFPTFYRTKS</sequence>
<evidence type="ECO:0000313" key="2">
    <source>
        <dbReference type="Proteomes" id="UP000460412"/>
    </source>
</evidence>
<organism evidence="1 2">
    <name type="scientific">Sporofaciens musculi</name>
    <dbReference type="NCBI Taxonomy" id="2681861"/>
    <lineage>
        <taxon>Bacteria</taxon>
        <taxon>Bacillati</taxon>
        <taxon>Bacillota</taxon>
        <taxon>Clostridia</taxon>
        <taxon>Lachnospirales</taxon>
        <taxon>Lachnospiraceae</taxon>
        <taxon>Sporofaciens</taxon>
    </lineage>
</organism>
<evidence type="ECO:0000313" key="1">
    <source>
        <dbReference type="EMBL" id="MXP77646.1"/>
    </source>
</evidence>
<accession>A0A7X3MJP0</accession>
<dbReference type="EMBL" id="WUQX01000001">
    <property type="protein sequence ID" value="MXP77646.1"/>
    <property type="molecule type" value="Genomic_DNA"/>
</dbReference>
<dbReference type="Proteomes" id="UP000460412">
    <property type="component" value="Unassembled WGS sequence"/>
</dbReference>
<dbReference type="Gene3D" id="3.40.50.720">
    <property type="entry name" value="NAD(P)-binding Rossmann-like Domain"/>
    <property type="match status" value="1"/>
</dbReference>
<proteinExistence type="predicted"/>
<evidence type="ECO:0008006" key="3">
    <source>
        <dbReference type="Google" id="ProtNLM"/>
    </source>
</evidence>
<name>A0A7X3MJP0_9FIRM</name>
<reference evidence="1 2" key="1">
    <citation type="submission" date="2019-12" db="EMBL/GenBank/DDBJ databases">
        <title>Sporaefaciens musculi gen. nov., sp. nov., a novel bacterium isolated from the caecum of an obese mouse.</title>
        <authorList>
            <person name="Rasmussen T.S."/>
            <person name="Streidl T."/>
            <person name="Hitch T.C.A."/>
            <person name="Wortmann E."/>
            <person name="Deptula P."/>
            <person name="Hansen M."/>
            <person name="Nielsen D.S."/>
            <person name="Clavel T."/>
            <person name="Vogensen F.K."/>
        </authorList>
    </citation>
    <scope>NUCLEOTIDE SEQUENCE [LARGE SCALE GENOMIC DNA]</scope>
    <source>
        <strain evidence="1 2">WCA-9-b2</strain>
    </source>
</reference>
<dbReference type="RefSeq" id="WP_159753122.1">
    <property type="nucleotide sequence ID" value="NZ_WUQX01000001.1"/>
</dbReference>
<protein>
    <recommendedName>
        <fullName evidence="3">PglD N-terminal domain-containing protein</fullName>
    </recommendedName>
</protein>